<name>A0AAV7RK69_PLEWA</name>
<accession>A0AAV7RK69</accession>
<organism evidence="1 2">
    <name type="scientific">Pleurodeles waltl</name>
    <name type="common">Iberian ribbed newt</name>
    <dbReference type="NCBI Taxonomy" id="8319"/>
    <lineage>
        <taxon>Eukaryota</taxon>
        <taxon>Metazoa</taxon>
        <taxon>Chordata</taxon>
        <taxon>Craniata</taxon>
        <taxon>Vertebrata</taxon>
        <taxon>Euteleostomi</taxon>
        <taxon>Amphibia</taxon>
        <taxon>Batrachia</taxon>
        <taxon>Caudata</taxon>
        <taxon>Salamandroidea</taxon>
        <taxon>Salamandridae</taxon>
        <taxon>Pleurodelinae</taxon>
        <taxon>Pleurodeles</taxon>
    </lineage>
</organism>
<reference evidence="1" key="1">
    <citation type="journal article" date="2022" name="bioRxiv">
        <title>Sequencing and chromosome-scale assembly of the giantPleurodeles waltlgenome.</title>
        <authorList>
            <person name="Brown T."/>
            <person name="Elewa A."/>
            <person name="Iarovenko S."/>
            <person name="Subramanian E."/>
            <person name="Araus A.J."/>
            <person name="Petzold A."/>
            <person name="Susuki M."/>
            <person name="Suzuki K.-i.T."/>
            <person name="Hayashi T."/>
            <person name="Toyoda A."/>
            <person name="Oliveira C."/>
            <person name="Osipova E."/>
            <person name="Leigh N.D."/>
            <person name="Simon A."/>
            <person name="Yun M.H."/>
        </authorList>
    </citation>
    <scope>NUCLEOTIDE SEQUENCE</scope>
    <source>
        <strain evidence="1">20211129_DDA</strain>
        <tissue evidence="1">Liver</tissue>
    </source>
</reference>
<sequence length="74" mass="8551">MEPRSTCFYNAAHRKGYVHPALLLHRRELVPIKSMPAFHLRQVFCESSGHEFARVFQGEKPLGTAGWRETFPQP</sequence>
<dbReference type="Proteomes" id="UP001066276">
    <property type="component" value="Chromosome 5"/>
</dbReference>
<protein>
    <submittedName>
        <fullName evidence="1">Uncharacterized protein</fullName>
    </submittedName>
</protein>
<dbReference type="EMBL" id="JANPWB010000009">
    <property type="protein sequence ID" value="KAJ1153201.1"/>
    <property type="molecule type" value="Genomic_DNA"/>
</dbReference>
<proteinExistence type="predicted"/>
<comment type="caution">
    <text evidence="1">The sequence shown here is derived from an EMBL/GenBank/DDBJ whole genome shotgun (WGS) entry which is preliminary data.</text>
</comment>
<keyword evidence="2" id="KW-1185">Reference proteome</keyword>
<dbReference type="AlphaFoldDB" id="A0AAV7RK69"/>
<evidence type="ECO:0000313" key="1">
    <source>
        <dbReference type="EMBL" id="KAJ1153201.1"/>
    </source>
</evidence>
<gene>
    <name evidence="1" type="ORF">NDU88_005962</name>
</gene>
<evidence type="ECO:0000313" key="2">
    <source>
        <dbReference type="Proteomes" id="UP001066276"/>
    </source>
</evidence>